<protein>
    <submittedName>
        <fullName evidence="3">Molybdopterin biosynthesis protein</fullName>
    </submittedName>
</protein>
<dbReference type="InterPro" id="IPR010093">
    <property type="entry name" value="SinI_DNA-bd"/>
</dbReference>
<evidence type="ECO:0000313" key="3">
    <source>
        <dbReference type="EMBL" id="MET3657381.1"/>
    </source>
</evidence>
<dbReference type="SUPFAM" id="SSF53850">
    <property type="entry name" value="Periplasmic binding protein-like II"/>
    <property type="match status" value="1"/>
</dbReference>
<evidence type="ECO:0000313" key="4">
    <source>
        <dbReference type="Proteomes" id="UP001549104"/>
    </source>
</evidence>
<proteinExistence type="predicted"/>
<dbReference type="PANTHER" id="PTHR38431">
    <property type="entry name" value="BLL2305 PROTEIN"/>
    <property type="match status" value="1"/>
</dbReference>
<dbReference type="NCBIfam" id="TIGR01764">
    <property type="entry name" value="excise"/>
    <property type="match status" value="1"/>
</dbReference>
<gene>
    <name evidence="3" type="ORF">ABIC55_002468</name>
</gene>
<dbReference type="InterPro" id="IPR024370">
    <property type="entry name" value="PBP_domain"/>
</dbReference>
<feature type="domain" description="PBP" evidence="1">
    <location>
        <begin position="101"/>
        <end position="283"/>
    </location>
</feature>
<dbReference type="InterPro" id="IPR041657">
    <property type="entry name" value="HTH_17"/>
</dbReference>
<sequence length="317" mass="35977">MKEDISYTTEEIAQILKVSKLTVYDLIKKEQLSSYRVGRQIRVDAHDLADYKEQTKSRRNVNRVDAHFNGNPPDESKSFTTPTRQIIISGQDLSLDILANYIEKNSTRYRPLRSYTGSLNSLVSMYQGEADVVSTHLFDGDTGEYNIPYIRKILVGQPYLIINFLSRWEGFYVRKGNPKNIQSWTDLTKPGITMVNREKGSGVRVLIDEKFRIEGISPQHVSGYEVEVLNHIGVASKVASEEADVGIGTEKTAHLVDVDFIPLIQEQYDLVILKTPQNEGLINLITHILHSDSFQKEIQSIGSYDLSKTGKIIYETF</sequence>
<dbReference type="EMBL" id="JBEPME010000003">
    <property type="protein sequence ID" value="MET3657381.1"/>
    <property type="molecule type" value="Genomic_DNA"/>
</dbReference>
<dbReference type="Pfam" id="PF12727">
    <property type="entry name" value="PBP_like"/>
    <property type="match status" value="1"/>
</dbReference>
<dbReference type="PANTHER" id="PTHR38431:SF1">
    <property type="entry name" value="BLL2305 PROTEIN"/>
    <property type="match status" value="1"/>
</dbReference>
<name>A0ABV2K8G5_SPOPS</name>
<dbReference type="Pfam" id="PF12728">
    <property type="entry name" value="HTH_17"/>
    <property type="match status" value="1"/>
</dbReference>
<comment type="caution">
    <text evidence="3">The sequence shown here is derived from an EMBL/GenBank/DDBJ whole genome shotgun (WGS) entry which is preliminary data.</text>
</comment>
<organism evidence="3 4">
    <name type="scientific">Sporosarcina psychrophila</name>
    <name type="common">Bacillus psychrophilus</name>
    <dbReference type="NCBI Taxonomy" id="1476"/>
    <lineage>
        <taxon>Bacteria</taxon>
        <taxon>Bacillati</taxon>
        <taxon>Bacillota</taxon>
        <taxon>Bacilli</taxon>
        <taxon>Bacillales</taxon>
        <taxon>Caryophanaceae</taxon>
        <taxon>Sporosarcina</taxon>
    </lineage>
</organism>
<keyword evidence="4" id="KW-1185">Reference proteome</keyword>
<dbReference type="Proteomes" id="UP001549104">
    <property type="component" value="Unassembled WGS sequence"/>
</dbReference>
<evidence type="ECO:0000259" key="2">
    <source>
        <dbReference type="Pfam" id="PF12728"/>
    </source>
</evidence>
<reference evidence="3 4" key="1">
    <citation type="submission" date="2024-06" db="EMBL/GenBank/DDBJ databases">
        <title>Sorghum-associated microbial communities from plants grown in Nebraska, USA.</title>
        <authorList>
            <person name="Schachtman D."/>
        </authorList>
    </citation>
    <scope>NUCLEOTIDE SEQUENCE [LARGE SCALE GENOMIC DNA]</scope>
    <source>
        <strain evidence="3 4">1288</strain>
    </source>
</reference>
<feature type="domain" description="Helix-turn-helix" evidence="2">
    <location>
        <begin position="7"/>
        <end position="54"/>
    </location>
</feature>
<dbReference type="Gene3D" id="3.40.190.10">
    <property type="entry name" value="Periplasmic binding protein-like II"/>
    <property type="match status" value="1"/>
</dbReference>
<dbReference type="RefSeq" id="WP_354313299.1">
    <property type="nucleotide sequence ID" value="NZ_JBEPME010000003.1"/>
</dbReference>
<accession>A0ABV2K8G5</accession>
<evidence type="ECO:0000259" key="1">
    <source>
        <dbReference type="Pfam" id="PF12727"/>
    </source>
</evidence>